<dbReference type="SUPFAM" id="SSF50129">
    <property type="entry name" value="GroES-like"/>
    <property type="match status" value="1"/>
</dbReference>
<dbReference type="InterPro" id="IPR013149">
    <property type="entry name" value="ADH-like_C"/>
</dbReference>
<dbReference type="RefSeq" id="WP_343984784.1">
    <property type="nucleotide sequence ID" value="NZ_BAAAJG010000025.1"/>
</dbReference>
<dbReference type="PANTHER" id="PTHR43350">
    <property type="entry name" value="NAD-DEPENDENT ALCOHOL DEHYDROGENASE"/>
    <property type="match status" value="1"/>
</dbReference>
<evidence type="ECO:0000313" key="9">
    <source>
        <dbReference type="Proteomes" id="UP001597145"/>
    </source>
</evidence>
<name>A0ABW4FVW0_9PSEU</name>
<comment type="similarity">
    <text evidence="2">Belongs to the zinc-containing alcohol dehydrogenase family.</text>
</comment>
<keyword evidence="5" id="KW-0560">Oxidoreductase</keyword>
<feature type="region of interest" description="Disordered" evidence="6">
    <location>
        <begin position="367"/>
        <end position="388"/>
    </location>
</feature>
<comment type="caution">
    <text evidence="8">The sequence shown here is derived from an EMBL/GenBank/DDBJ whole genome shotgun (WGS) entry which is preliminary data.</text>
</comment>
<evidence type="ECO:0000256" key="5">
    <source>
        <dbReference type="ARBA" id="ARBA00023002"/>
    </source>
</evidence>
<dbReference type="Gene3D" id="3.90.180.10">
    <property type="entry name" value="Medium-chain alcohol dehydrogenases, catalytic domain"/>
    <property type="match status" value="1"/>
</dbReference>
<evidence type="ECO:0000256" key="1">
    <source>
        <dbReference type="ARBA" id="ARBA00001947"/>
    </source>
</evidence>
<dbReference type="PANTHER" id="PTHR43350:SF19">
    <property type="entry name" value="D-GULOSIDE 3-DEHYDROGENASE"/>
    <property type="match status" value="1"/>
</dbReference>
<evidence type="ECO:0000256" key="3">
    <source>
        <dbReference type="ARBA" id="ARBA00022723"/>
    </source>
</evidence>
<dbReference type="EMBL" id="JBHUCP010000033">
    <property type="protein sequence ID" value="MFD1534224.1"/>
    <property type="molecule type" value="Genomic_DNA"/>
</dbReference>
<evidence type="ECO:0000256" key="6">
    <source>
        <dbReference type="SAM" id="MobiDB-lite"/>
    </source>
</evidence>
<evidence type="ECO:0000256" key="2">
    <source>
        <dbReference type="ARBA" id="ARBA00008072"/>
    </source>
</evidence>
<organism evidence="8 9">
    <name type="scientific">Pseudonocardia aurantiaca</name>
    <dbReference type="NCBI Taxonomy" id="75290"/>
    <lineage>
        <taxon>Bacteria</taxon>
        <taxon>Bacillati</taxon>
        <taxon>Actinomycetota</taxon>
        <taxon>Actinomycetes</taxon>
        <taxon>Pseudonocardiales</taxon>
        <taxon>Pseudonocardiaceae</taxon>
        <taxon>Pseudonocardia</taxon>
    </lineage>
</organism>
<sequence length="388" mass="40611">MELVAPDAADPLDTRPVVVALTGPRRVDVLPLPPATLPPGHVRLHTLYSGISAGTELTLYRGTNPHLDRVFDPERRLFVDEAAVNGYPNTVWGYSEVGEIVGLGAGVDPALLGAVVWGLWGHRGEAVLPVEKVAERLLPAGLDPLAGTFARVGAVALNAVLAADIHIGETVAVFGQGVLGLIASQFAARSGATVIAVDGIASRRDRALALGASQALDPMADDVGERIKDLTEARGADVCIEISGSYQALHEAIRGCAAGGRVVAAGFYQGDGLGLRLGEEFHHNRVQLVSSQISSAPQAIAQRWSTERLHRTVVELVAAGQIDVLSLVSHLIPAPLAADAYALLDADPAAALQVVLDFRPEAMRAEPARRIAEPAQGPIDPNPVRSAS</sequence>
<evidence type="ECO:0000313" key="8">
    <source>
        <dbReference type="EMBL" id="MFD1534224.1"/>
    </source>
</evidence>
<keyword evidence="3" id="KW-0479">Metal-binding</keyword>
<dbReference type="Gene3D" id="3.40.50.720">
    <property type="entry name" value="NAD(P)-binding Rossmann-like Domain"/>
    <property type="match status" value="1"/>
</dbReference>
<dbReference type="Pfam" id="PF00107">
    <property type="entry name" value="ADH_zinc_N"/>
    <property type="match status" value="1"/>
</dbReference>
<gene>
    <name evidence="8" type="ORF">ACFSCY_32895</name>
</gene>
<evidence type="ECO:0000259" key="7">
    <source>
        <dbReference type="Pfam" id="PF00107"/>
    </source>
</evidence>
<dbReference type="Proteomes" id="UP001597145">
    <property type="component" value="Unassembled WGS sequence"/>
</dbReference>
<accession>A0ABW4FVW0</accession>
<evidence type="ECO:0000256" key="4">
    <source>
        <dbReference type="ARBA" id="ARBA00022833"/>
    </source>
</evidence>
<dbReference type="InterPro" id="IPR036291">
    <property type="entry name" value="NAD(P)-bd_dom_sf"/>
</dbReference>
<feature type="domain" description="Alcohol dehydrogenase-like C-terminal" evidence="7">
    <location>
        <begin position="179"/>
        <end position="295"/>
    </location>
</feature>
<comment type="cofactor">
    <cofactor evidence="1">
        <name>Zn(2+)</name>
        <dbReference type="ChEBI" id="CHEBI:29105"/>
    </cofactor>
</comment>
<proteinExistence type="inferred from homology"/>
<reference evidence="9" key="1">
    <citation type="journal article" date="2019" name="Int. J. Syst. Evol. Microbiol.">
        <title>The Global Catalogue of Microorganisms (GCM) 10K type strain sequencing project: providing services to taxonomists for standard genome sequencing and annotation.</title>
        <authorList>
            <consortium name="The Broad Institute Genomics Platform"/>
            <consortium name="The Broad Institute Genome Sequencing Center for Infectious Disease"/>
            <person name="Wu L."/>
            <person name="Ma J."/>
        </authorList>
    </citation>
    <scope>NUCLEOTIDE SEQUENCE [LARGE SCALE GENOMIC DNA]</scope>
    <source>
        <strain evidence="9">JCM 12165</strain>
    </source>
</reference>
<keyword evidence="4" id="KW-0862">Zinc</keyword>
<dbReference type="CDD" id="cd08255">
    <property type="entry name" value="2-desacetyl-2-hydroxyethyl_bacteriochlorophyllide_like"/>
    <property type="match status" value="1"/>
</dbReference>
<keyword evidence="9" id="KW-1185">Reference proteome</keyword>
<dbReference type="SUPFAM" id="SSF51735">
    <property type="entry name" value="NAD(P)-binding Rossmann-fold domains"/>
    <property type="match status" value="1"/>
</dbReference>
<dbReference type="InterPro" id="IPR011032">
    <property type="entry name" value="GroES-like_sf"/>
</dbReference>
<protein>
    <submittedName>
        <fullName evidence="8">Zinc-binding alcohol dehydrogenase</fullName>
    </submittedName>
</protein>